<keyword evidence="1" id="KW-0812">Transmembrane</keyword>
<sequence>MKTSQLDRSASVTLKYMLHFLSVALFYGFMLYTTIEFWMPFLIHRFSKVYYAPASSPMNKVFVIMLIAYSLFCYFANNFVLNLYQKGKTGQLIVSIVLDALILPLSMIIVIVYNNIAPKTSIPVIADIYNVYLITALLVIKVFIASKVFSKKAAHR</sequence>
<dbReference type="Proteomes" id="UP000321479">
    <property type="component" value="Chromosome"/>
</dbReference>
<gene>
    <name evidence="2" type="ORF">FRZ54_12760</name>
</gene>
<evidence type="ECO:0000313" key="3">
    <source>
        <dbReference type="Proteomes" id="UP000321479"/>
    </source>
</evidence>
<dbReference type="KEGG" id="mgin:FRZ54_12760"/>
<proteinExistence type="predicted"/>
<dbReference type="AlphaFoldDB" id="A0A5B8UWT7"/>
<evidence type="ECO:0008006" key="4">
    <source>
        <dbReference type="Google" id="ProtNLM"/>
    </source>
</evidence>
<dbReference type="RefSeq" id="WP_147031985.1">
    <property type="nucleotide sequence ID" value="NZ_CP042436.1"/>
</dbReference>
<keyword evidence="1" id="KW-1133">Transmembrane helix</keyword>
<name>A0A5B8UWT7_9SPHI</name>
<reference evidence="2 3" key="1">
    <citation type="journal article" date="2017" name="Curr. Microbiol.">
        <title>Mucilaginibacter ginsenosidivorans sp. nov., Isolated from Soil of Ginseng Field.</title>
        <authorList>
            <person name="Kim M.M."/>
            <person name="Siddiqi M.Z."/>
            <person name="Im W.T."/>
        </authorList>
    </citation>
    <scope>NUCLEOTIDE SEQUENCE [LARGE SCALE GENOMIC DNA]</scope>
    <source>
        <strain evidence="2 3">Gsoil 3017</strain>
    </source>
</reference>
<dbReference type="EMBL" id="CP042436">
    <property type="protein sequence ID" value="QEC63409.1"/>
    <property type="molecule type" value="Genomic_DNA"/>
</dbReference>
<feature type="transmembrane region" description="Helical" evidence="1">
    <location>
        <begin position="92"/>
        <end position="116"/>
    </location>
</feature>
<keyword evidence="3" id="KW-1185">Reference proteome</keyword>
<feature type="transmembrane region" description="Helical" evidence="1">
    <location>
        <begin position="61"/>
        <end position="80"/>
    </location>
</feature>
<organism evidence="2 3">
    <name type="scientific">Mucilaginibacter ginsenosidivorans</name>
    <dbReference type="NCBI Taxonomy" id="398053"/>
    <lineage>
        <taxon>Bacteria</taxon>
        <taxon>Pseudomonadati</taxon>
        <taxon>Bacteroidota</taxon>
        <taxon>Sphingobacteriia</taxon>
        <taxon>Sphingobacteriales</taxon>
        <taxon>Sphingobacteriaceae</taxon>
        <taxon>Mucilaginibacter</taxon>
    </lineage>
</organism>
<feature type="transmembrane region" description="Helical" evidence="1">
    <location>
        <begin position="128"/>
        <end position="149"/>
    </location>
</feature>
<evidence type="ECO:0000313" key="2">
    <source>
        <dbReference type="EMBL" id="QEC63409.1"/>
    </source>
</evidence>
<accession>A0A5B8UWT7</accession>
<evidence type="ECO:0000256" key="1">
    <source>
        <dbReference type="SAM" id="Phobius"/>
    </source>
</evidence>
<feature type="transmembrane region" description="Helical" evidence="1">
    <location>
        <begin position="20"/>
        <end position="41"/>
    </location>
</feature>
<protein>
    <recommendedName>
        <fullName evidence="4">DUF2569 domain-containing protein</fullName>
    </recommendedName>
</protein>
<keyword evidence="1" id="KW-0472">Membrane</keyword>